<evidence type="ECO:0000256" key="1">
    <source>
        <dbReference type="SAM" id="MobiDB-lite"/>
    </source>
</evidence>
<evidence type="ECO:0008006" key="4">
    <source>
        <dbReference type="Google" id="ProtNLM"/>
    </source>
</evidence>
<feature type="region of interest" description="Disordered" evidence="1">
    <location>
        <begin position="59"/>
        <end position="107"/>
    </location>
</feature>
<dbReference type="EMBL" id="LNYY01000019">
    <property type="protein sequence ID" value="KTD67785.1"/>
    <property type="molecule type" value="Genomic_DNA"/>
</dbReference>
<evidence type="ECO:0000313" key="3">
    <source>
        <dbReference type="Proteomes" id="UP000054926"/>
    </source>
</evidence>
<accession>A0A0W0ZFH6</accession>
<feature type="compositionally biased region" description="Basic and acidic residues" evidence="1">
    <location>
        <begin position="88"/>
        <end position="100"/>
    </location>
</feature>
<gene>
    <name evidence="2" type="ORF">Lste_0943</name>
</gene>
<keyword evidence="3" id="KW-1185">Reference proteome</keyword>
<protein>
    <recommendedName>
        <fullName evidence="4">Fir</fullName>
    </recommendedName>
</protein>
<proteinExistence type="predicted"/>
<organism evidence="2 3">
    <name type="scientific">Legionella steelei</name>
    <dbReference type="NCBI Taxonomy" id="947033"/>
    <lineage>
        <taxon>Bacteria</taxon>
        <taxon>Pseudomonadati</taxon>
        <taxon>Pseudomonadota</taxon>
        <taxon>Gammaproteobacteria</taxon>
        <taxon>Legionellales</taxon>
        <taxon>Legionellaceae</taxon>
        <taxon>Legionella</taxon>
    </lineage>
</organism>
<dbReference type="Proteomes" id="UP000054926">
    <property type="component" value="Unassembled WGS sequence"/>
</dbReference>
<comment type="caution">
    <text evidence="2">The sequence shown here is derived from an EMBL/GenBank/DDBJ whole genome shotgun (WGS) entry which is preliminary data.</text>
</comment>
<feature type="compositionally biased region" description="Polar residues" evidence="1">
    <location>
        <begin position="59"/>
        <end position="73"/>
    </location>
</feature>
<dbReference type="STRING" id="947033.Lste_0943"/>
<sequence length="107" mass="11749">MGFFKQESGDLKTQIETECKTPIERMKSVMDASGRNTSDLLEGAQMLDVVTQVIANPNTLPKEAMNNQEATPQTPTPGAKEQLQALKQSRENAQEEKGAEETTSYGM</sequence>
<dbReference type="AlphaFoldDB" id="A0A0W0ZFH6"/>
<evidence type="ECO:0000313" key="2">
    <source>
        <dbReference type="EMBL" id="KTD67785.1"/>
    </source>
</evidence>
<name>A0A0W0ZFH6_9GAMM</name>
<reference evidence="2 3" key="1">
    <citation type="submission" date="2015-11" db="EMBL/GenBank/DDBJ databases">
        <title>Genomic analysis of 38 Legionella species identifies large and diverse effector repertoires.</title>
        <authorList>
            <person name="Burstein D."/>
            <person name="Amaro F."/>
            <person name="Zusman T."/>
            <person name="Lifshitz Z."/>
            <person name="Cohen O."/>
            <person name="Gilbert J.A."/>
            <person name="Pupko T."/>
            <person name="Shuman H.A."/>
            <person name="Segal G."/>
        </authorList>
    </citation>
    <scope>NUCLEOTIDE SEQUENCE [LARGE SCALE GENOMIC DNA]</scope>
    <source>
        <strain evidence="2 3">IMVS3376</strain>
    </source>
</reference>
<dbReference type="PATRIC" id="fig|947033.5.peg.1006"/>